<keyword evidence="1 2" id="KW-0238">DNA-binding</keyword>
<proteinExistence type="predicted"/>
<evidence type="ECO:0000256" key="2">
    <source>
        <dbReference type="PROSITE-ProRule" id="PRU00335"/>
    </source>
</evidence>
<dbReference type="Proteomes" id="UP001162880">
    <property type="component" value="Unassembled WGS sequence"/>
</dbReference>
<organism evidence="4 5">
    <name type="scientific">Novosphingobium album</name>
    <name type="common">ex Hu et al. 2023</name>
    <dbReference type="NCBI Taxonomy" id="2930093"/>
    <lineage>
        <taxon>Bacteria</taxon>
        <taxon>Pseudomonadati</taxon>
        <taxon>Pseudomonadota</taxon>
        <taxon>Alphaproteobacteria</taxon>
        <taxon>Sphingomonadales</taxon>
        <taxon>Sphingomonadaceae</taxon>
        <taxon>Novosphingobium</taxon>
    </lineage>
</organism>
<protein>
    <submittedName>
        <fullName evidence="4">TetR/AcrR family transcriptional regulator</fullName>
    </submittedName>
</protein>
<gene>
    <name evidence="4" type="ORF">MTR64_19925</name>
</gene>
<dbReference type="Gene3D" id="1.10.357.10">
    <property type="entry name" value="Tetracycline Repressor, domain 2"/>
    <property type="match status" value="1"/>
</dbReference>
<dbReference type="PROSITE" id="PS50977">
    <property type="entry name" value="HTH_TETR_2"/>
    <property type="match status" value="1"/>
</dbReference>
<name>A0ABT0B703_9SPHN</name>
<evidence type="ECO:0000313" key="5">
    <source>
        <dbReference type="Proteomes" id="UP001162880"/>
    </source>
</evidence>
<comment type="caution">
    <text evidence="4">The sequence shown here is derived from an EMBL/GenBank/DDBJ whole genome shotgun (WGS) entry which is preliminary data.</text>
</comment>
<dbReference type="PRINTS" id="PR00455">
    <property type="entry name" value="HTHTETR"/>
</dbReference>
<dbReference type="Pfam" id="PF00440">
    <property type="entry name" value="TetR_N"/>
    <property type="match status" value="1"/>
</dbReference>
<dbReference type="SUPFAM" id="SSF46689">
    <property type="entry name" value="Homeodomain-like"/>
    <property type="match status" value="1"/>
</dbReference>
<dbReference type="InterPro" id="IPR009057">
    <property type="entry name" value="Homeodomain-like_sf"/>
</dbReference>
<dbReference type="RefSeq" id="WP_243996293.1">
    <property type="nucleotide sequence ID" value="NZ_JALHLE010000044.1"/>
</dbReference>
<dbReference type="EMBL" id="JALHLE010000044">
    <property type="protein sequence ID" value="MCJ2180845.1"/>
    <property type="molecule type" value="Genomic_DNA"/>
</dbReference>
<reference evidence="4" key="1">
    <citation type="submission" date="2022-03" db="EMBL/GenBank/DDBJ databases">
        <title>Identification of a novel bacterium isolated from mangrove sediments.</title>
        <authorList>
            <person name="Pan X."/>
        </authorList>
    </citation>
    <scope>NUCLEOTIDE SEQUENCE</scope>
    <source>
        <strain evidence="4">B2580</strain>
    </source>
</reference>
<feature type="domain" description="HTH tetR-type" evidence="3">
    <location>
        <begin position="17"/>
        <end position="77"/>
    </location>
</feature>
<evidence type="ECO:0000259" key="3">
    <source>
        <dbReference type="PROSITE" id="PS50977"/>
    </source>
</evidence>
<keyword evidence="5" id="KW-1185">Reference proteome</keyword>
<accession>A0ABT0B703</accession>
<sequence>MAKTQQKSDRRMGPVGSENWHAMLDGAEVILREEGHAALTSRRVAEYIGVKQRLIYYYFRTMDELIVHTFHRLSERELARLTEAAKTEKPLRELWDVCIHTTDVRLISEFMALANRIEGLRQEVAYFIEESRAVQVRAIEGAVSRMAGKAPLPSSCLALIATSLALSLSREDQLGISAGHEEARDLIHQVFTLYEPDR</sequence>
<feature type="DNA-binding region" description="H-T-H motif" evidence="2">
    <location>
        <begin position="40"/>
        <end position="59"/>
    </location>
</feature>
<evidence type="ECO:0000256" key="1">
    <source>
        <dbReference type="ARBA" id="ARBA00023125"/>
    </source>
</evidence>
<dbReference type="InterPro" id="IPR001647">
    <property type="entry name" value="HTH_TetR"/>
</dbReference>
<evidence type="ECO:0000313" key="4">
    <source>
        <dbReference type="EMBL" id="MCJ2180845.1"/>
    </source>
</evidence>